<comment type="caution">
    <text evidence="2">The sequence shown here is derived from an EMBL/GenBank/DDBJ whole genome shotgun (WGS) entry which is preliminary data.</text>
</comment>
<dbReference type="EMBL" id="JACEIK010000234">
    <property type="protein sequence ID" value="MCD7453018.1"/>
    <property type="molecule type" value="Genomic_DNA"/>
</dbReference>
<protein>
    <submittedName>
        <fullName evidence="2">Uncharacterized protein</fullName>
    </submittedName>
</protein>
<organism evidence="2 3">
    <name type="scientific">Datura stramonium</name>
    <name type="common">Jimsonweed</name>
    <name type="synonym">Common thornapple</name>
    <dbReference type="NCBI Taxonomy" id="4076"/>
    <lineage>
        <taxon>Eukaryota</taxon>
        <taxon>Viridiplantae</taxon>
        <taxon>Streptophyta</taxon>
        <taxon>Embryophyta</taxon>
        <taxon>Tracheophyta</taxon>
        <taxon>Spermatophyta</taxon>
        <taxon>Magnoliopsida</taxon>
        <taxon>eudicotyledons</taxon>
        <taxon>Gunneridae</taxon>
        <taxon>Pentapetalae</taxon>
        <taxon>asterids</taxon>
        <taxon>lamiids</taxon>
        <taxon>Solanales</taxon>
        <taxon>Solanaceae</taxon>
        <taxon>Solanoideae</taxon>
        <taxon>Datureae</taxon>
        <taxon>Datura</taxon>
    </lineage>
</organism>
<proteinExistence type="predicted"/>
<keyword evidence="3" id="KW-1185">Reference proteome</keyword>
<name>A0ABS8S1P5_DATST</name>
<dbReference type="Proteomes" id="UP000823775">
    <property type="component" value="Unassembled WGS sequence"/>
</dbReference>
<sequence length="86" mass="10132">RYKVAYIQSCTKALKKLLSEKTINDEFQINQFGATYLAASCPRMRGKTEFRFYIIRRRYREKLIQFVIFAEISISTGSLAPMRQNL</sequence>
<keyword evidence="1" id="KW-1133">Transmembrane helix</keyword>
<gene>
    <name evidence="2" type="ORF">HAX54_019275</name>
</gene>
<reference evidence="2 3" key="1">
    <citation type="journal article" date="2021" name="BMC Genomics">
        <title>Datura genome reveals duplications of psychoactive alkaloid biosynthetic genes and high mutation rate following tissue culture.</title>
        <authorList>
            <person name="Rajewski A."/>
            <person name="Carter-House D."/>
            <person name="Stajich J."/>
            <person name="Litt A."/>
        </authorList>
    </citation>
    <scope>NUCLEOTIDE SEQUENCE [LARGE SCALE GENOMIC DNA]</scope>
    <source>
        <strain evidence="2">AR-01</strain>
    </source>
</reference>
<feature type="non-terminal residue" evidence="2">
    <location>
        <position position="1"/>
    </location>
</feature>
<evidence type="ECO:0000256" key="1">
    <source>
        <dbReference type="SAM" id="Phobius"/>
    </source>
</evidence>
<accession>A0ABS8S1P5</accession>
<keyword evidence="1" id="KW-0812">Transmembrane</keyword>
<keyword evidence="1" id="KW-0472">Membrane</keyword>
<feature type="transmembrane region" description="Helical" evidence="1">
    <location>
        <begin position="63"/>
        <end position="82"/>
    </location>
</feature>
<evidence type="ECO:0000313" key="2">
    <source>
        <dbReference type="EMBL" id="MCD7453018.1"/>
    </source>
</evidence>
<evidence type="ECO:0000313" key="3">
    <source>
        <dbReference type="Proteomes" id="UP000823775"/>
    </source>
</evidence>